<proteinExistence type="predicted"/>
<sequence>MLAVPKGNLTVGMFVCWRGGMCGMIKGGTGHEPGSTYTFTPIAFEAGTNPPRLESGSLPHSCTKLR</sequence>
<name>A0A9Q3KEF7_9BASI</name>
<evidence type="ECO:0000313" key="1">
    <source>
        <dbReference type="EMBL" id="MBW0579878.1"/>
    </source>
</evidence>
<dbReference type="Proteomes" id="UP000765509">
    <property type="component" value="Unassembled WGS sequence"/>
</dbReference>
<evidence type="ECO:0000313" key="2">
    <source>
        <dbReference type="Proteomes" id="UP000765509"/>
    </source>
</evidence>
<dbReference type="AlphaFoldDB" id="A0A9Q3KEF7"/>
<dbReference type="EMBL" id="AVOT02106156">
    <property type="protein sequence ID" value="MBW0579878.1"/>
    <property type="molecule type" value="Genomic_DNA"/>
</dbReference>
<protein>
    <submittedName>
        <fullName evidence="1">Uncharacterized protein</fullName>
    </submittedName>
</protein>
<gene>
    <name evidence="1" type="ORF">O181_119593</name>
</gene>
<comment type="caution">
    <text evidence="1">The sequence shown here is derived from an EMBL/GenBank/DDBJ whole genome shotgun (WGS) entry which is preliminary data.</text>
</comment>
<reference evidence="1" key="1">
    <citation type="submission" date="2021-03" db="EMBL/GenBank/DDBJ databases">
        <title>Draft genome sequence of rust myrtle Austropuccinia psidii MF-1, a brazilian biotype.</title>
        <authorList>
            <person name="Quecine M.C."/>
            <person name="Pachon D.M.R."/>
            <person name="Bonatelli M.L."/>
            <person name="Correr F.H."/>
            <person name="Franceschini L.M."/>
            <person name="Leite T.F."/>
            <person name="Margarido G.R.A."/>
            <person name="Almeida C.A."/>
            <person name="Ferrarezi J.A."/>
            <person name="Labate C.A."/>
        </authorList>
    </citation>
    <scope>NUCLEOTIDE SEQUENCE</scope>
    <source>
        <strain evidence="1">MF-1</strain>
    </source>
</reference>
<accession>A0A9Q3KEF7</accession>
<organism evidence="1 2">
    <name type="scientific">Austropuccinia psidii MF-1</name>
    <dbReference type="NCBI Taxonomy" id="1389203"/>
    <lineage>
        <taxon>Eukaryota</taxon>
        <taxon>Fungi</taxon>
        <taxon>Dikarya</taxon>
        <taxon>Basidiomycota</taxon>
        <taxon>Pucciniomycotina</taxon>
        <taxon>Pucciniomycetes</taxon>
        <taxon>Pucciniales</taxon>
        <taxon>Sphaerophragmiaceae</taxon>
        <taxon>Austropuccinia</taxon>
    </lineage>
</organism>
<keyword evidence="2" id="KW-1185">Reference proteome</keyword>